<keyword evidence="1" id="KW-0472">Membrane</keyword>
<feature type="transmembrane region" description="Helical" evidence="1">
    <location>
        <begin position="156"/>
        <end position="178"/>
    </location>
</feature>
<organism evidence="2 3">
    <name type="scientific">Sorangium cellulosum So0157-2</name>
    <dbReference type="NCBI Taxonomy" id="1254432"/>
    <lineage>
        <taxon>Bacteria</taxon>
        <taxon>Pseudomonadati</taxon>
        <taxon>Myxococcota</taxon>
        <taxon>Polyangia</taxon>
        <taxon>Polyangiales</taxon>
        <taxon>Polyangiaceae</taxon>
        <taxon>Sorangium</taxon>
    </lineage>
</organism>
<dbReference type="eggNOG" id="COG3819">
    <property type="taxonomic scope" value="Bacteria"/>
</dbReference>
<dbReference type="PATRIC" id="fig|1254432.3.peg.8560"/>
<reference evidence="2 3" key="1">
    <citation type="journal article" date="2013" name="Sci. Rep.">
        <title>Extraordinary expansion of a Sorangium cellulosum genome from an alkaline milieu.</title>
        <authorList>
            <person name="Han K."/>
            <person name="Li Z.F."/>
            <person name="Peng R."/>
            <person name="Zhu L.P."/>
            <person name="Zhou T."/>
            <person name="Wang L.G."/>
            <person name="Li S.G."/>
            <person name="Zhang X.B."/>
            <person name="Hu W."/>
            <person name="Wu Z.H."/>
            <person name="Qin N."/>
            <person name="Li Y.Z."/>
        </authorList>
    </citation>
    <scope>NUCLEOTIDE SEQUENCE [LARGE SCALE GENOMIC DNA]</scope>
    <source>
        <strain evidence="2 3">So0157-2</strain>
    </source>
</reference>
<dbReference type="RefSeq" id="WP_020739438.1">
    <property type="nucleotide sequence ID" value="NC_021658.1"/>
</dbReference>
<gene>
    <name evidence="2" type="ORF">SCE1572_37780</name>
</gene>
<keyword evidence="1" id="KW-1133">Transmembrane helix</keyword>
<dbReference type="HOGENOM" id="CLU_099769_0_0_7"/>
<sequence>MLTLLGVAVVVVGFVVRIHPLLVVAAAAVVTGLSAGMSLVQGISALGKAFNDNRYVSLVWLVLPVIGLLERSGLQERARALVSRVKTATTGRLLLAYFMIRQLSAAVGLTSLGGHAQMVRPLIAPMAEAAAENRHGPLPDAARFRIRAAAAAADNVALFFGEDIFLAIASILLIKGFLEQNGILVEPLQLSVWAIPTAILALVVHGTRLLLLDRRLRRELARADGGGARA</sequence>
<evidence type="ECO:0000313" key="3">
    <source>
        <dbReference type="Proteomes" id="UP000014803"/>
    </source>
</evidence>
<dbReference type="STRING" id="1254432.SCE1572_37780"/>
<protein>
    <submittedName>
        <fullName evidence="2">Membrane protein</fullName>
    </submittedName>
</protein>
<accession>S4Y5K5</accession>
<name>S4Y5K5_SORCE</name>
<keyword evidence="1" id="KW-0812">Transmembrane</keyword>
<dbReference type="KEGG" id="scu:SCE1572_37780"/>
<feature type="transmembrane region" description="Helical" evidence="1">
    <location>
        <begin position="190"/>
        <end position="212"/>
    </location>
</feature>
<dbReference type="EMBL" id="CP003969">
    <property type="protein sequence ID" value="AGP39746.1"/>
    <property type="molecule type" value="Genomic_DNA"/>
</dbReference>
<dbReference type="Proteomes" id="UP000014803">
    <property type="component" value="Chromosome"/>
</dbReference>
<evidence type="ECO:0000313" key="2">
    <source>
        <dbReference type="EMBL" id="AGP39746.1"/>
    </source>
</evidence>
<feature type="transmembrane region" description="Helical" evidence="1">
    <location>
        <begin position="55"/>
        <end position="74"/>
    </location>
</feature>
<dbReference type="Pfam" id="PF06149">
    <property type="entry name" value="DUF969"/>
    <property type="match status" value="1"/>
</dbReference>
<dbReference type="AlphaFoldDB" id="S4Y5K5"/>
<evidence type="ECO:0000256" key="1">
    <source>
        <dbReference type="SAM" id="Phobius"/>
    </source>
</evidence>
<proteinExistence type="predicted"/>
<dbReference type="InterPro" id="IPR010374">
    <property type="entry name" value="DUF969"/>
</dbReference>
<dbReference type="OrthoDB" id="80065at2"/>